<dbReference type="VEuPathDB" id="FungiDB:ASPFODRAFT_49349"/>
<evidence type="ECO:0000313" key="1">
    <source>
        <dbReference type="EMBL" id="OJZ83878.1"/>
    </source>
</evidence>
<reference evidence="2" key="1">
    <citation type="journal article" date="2017" name="Genome Biol.">
        <title>Comparative genomics reveals high biological diversity and specific adaptations in the industrially and medically important fungal genus Aspergillus.</title>
        <authorList>
            <person name="de Vries R.P."/>
            <person name="Riley R."/>
            <person name="Wiebenga A."/>
            <person name="Aguilar-Osorio G."/>
            <person name="Amillis S."/>
            <person name="Uchima C.A."/>
            <person name="Anderluh G."/>
            <person name="Asadollahi M."/>
            <person name="Askin M."/>
            <person name="Barry K."/>
            <person name="Battaglia E."/>
            <person name="Bayram O."/>
            <person name="Benocci T."/>
            <person name="Braus-Stromeyer S.A."/>
            <person name="Caldana C."/>
            <person name="Canovas D."/>
            <person name="Cerqueira G.C."/>
            <person name="Chen F."/>
            <person name="Chen W."/>
            <person name="Choi C."/>
            <person name="Clum A."/>
            <person name="Dos Santos R.A."/>
            <person name="Damasio A.R."/>
            <person name="Diallinas G."/>
            <person name="Emri T."/>
            <person name="Fekete E."/>
            <person name="Flipphi M."/>
            <person name="Freyberg S."/>
            <person name="Gallo A."/>
            <person name="Gournas C."/>
            <person name="Habgood R."/>
            <person name="Hainaut M."/>
            <person name="Harispe M.L."/>
            <person name="Henrissat B."/>
            <person name="Hilden K.S."/>
            <person name="Hope R."/>
            <person name="Hossain A."/>
            <person name="Karabika E."/>
            <person name="Karaffa L."/>
            <person name="Karanyi Z."/>
            <person name="Krasevec N."/>
            <person name="Kuo A."/>
            <person name="Kusch H."/>
            <person name="LaButti K."/>
            <person name="Lagendijk E.L."/>
            <person name="Lapidus A."/>
            <person name="Levasseur A."/>
            <person name="Lindquist E."/>
            <person name="Lipzen A."/>
            <person name="Logrieco A.F."/>
            <person name="MacCabe A."/>
            <person name="Maekelae M.R."/>
            <person name="Malavazi I."/>
            <person name="Melin P."/>
            <person name="Meyer V."/>
            <person name="Mielnichuk N."/>
            <person name="Miskei M."/>
            <person name="Molnar A.P."/>
            <person name="Mule G."/>
            <person name="Ngan C.Y."/>
            <person name="Orejas M."/>
            <person name="Orosz E."/>
            <person name="Ouedraogo J.P."/>
            <person name="Overkamp K.M."/>
            <person name="Park H.-S."/>
            <person name="Perrone G."/>
            <person name="Piumi F."/>
            <person name="Punt P.J."/>
            <person name="Ram A.F."/>
            <person name="Ramon A."/>
            <person name="Rauscher S."/>
            <person name="Record E."/>
            <person name="Riano-Pachon D.M."/>
            <person name="Robert V."/>
            <person name="Roehrig J."/>
            <person name="Ruller R."/>
            <person name="Salamov A."/>
            <person name="Salih N.S."/>
            <person name="Samson R.A."/>
            <person name="Sandor E."/>
            <person name="Sanguinetti M."/>
            <person name="Schuetze T."/>
            <person name="Sepcic K."/>
            <person name="Shelest E."/>
            <person name="Sherlock G."/>
            <person name="Sophianopoulou V."/>
            <person name="Squina F.M."/>
            <person name="Sun H."/>
            <person name="Susca A."/>
            <person name="Todd R.B."/>
            <person name="Tsang A."/>
            <person name="Unkles S.E."/>
            <person name="van de Wiele N."/>
            <person name="van Rossen-Uffink D."/>
            <person name="Oliveira J.V."/>
            <person name="Vesth T.C."/>
            <person name="Visser J."/>
            <person name="Yu J.-H."/>
            <person name="Zhou M."/>
            <person name="Andersen M.R."/>
            <person name="Archer D.B."/>
            <person name="Baker S.E."/>
            <person name="Benoit I."/>
            <person name="Brakhage A.A."/>
            <person name="Braus G.H."/>
            <person name="Fischer R."/>
            <person name="Frisvad J.C."/>
            <person name="Goldman G.H."/>
            <person name="Houbraken J."/>
            <person name="Oakley B."/>
            <person name="Pocsi I."/>
            <person name="Scazzocchio C."/>
            <person name="Seiboth B."/>
            <person name="vanKuyk P.A."/>
            <person name="Wortman J."/>
            <person name="Dyer P.S."/>
            <person name="Grigoriev I.V."/>
        </authorList>
    </citation>
    <scope>NUCLEOTIDE SEQUENCE [LARGE SCALE GENOMIC DNA]</scope>
    <source>
        <strain evidence="2">CBS 106.47</strain>
    </source>
</reference>
<evidence type="ECO:0000313" key="2">
    <source>
        <dbReference type="Proteomes" id="UP000184063"/>
    </source>
</evidence>
<name>A0A1M3TAU7_ASPLC</name>
<protein>
    <submittedName>
        <fullName evidence="1">Uncharacterized protein</fullName>
    </submittedName>
</protein>
<accession>A0A1M3TAU7</accession>
<organism evidence="1 2">
    <name type="scientific">Aspergillus luchuensis (strain CBS 106.47)</name>
    <dbReference type="NCBI Taxonomy" id="1137211"/>
    <lineage>
        <taxon>Eukaryota</taxon>
        <taxon>Fungi</taxon>
        <taxon>Dikarya</taxon>
        <taxon>Ascomycota</taxon>
        <taxon>Pezizomycotina</taxon>
        <taxon>Eurotiomycetes</taxon>
        <taxon>Eurotiomycetidae</taxon>
        <taxon>Eurotiales</taxon>
        <taxon>Aspergillaceae</taxon>
        <taxon>Aspergillus</taxon>
        <taxon>Aspergillus subgen. Circumdati</taxon>
    </lineage>
</organism>
<sequence>MFQDLELIFFCYLFHLSATGCDPNFAVRLVAGLRPLVWITLVSPVRAIDWVAVSDILWLKIRVSPSALFVPY</sequence>
<dbReference type="EMBL" id="KV878245">
    <property type="protein sequence ID" value="OJZ83878.1"/>
    <property type="molecule type" value="Genomic_DNA"/>
</dbReference>
<gene>
    <name evidence="1" type="ORF">ASPFODRAFT_49349</name>
</gene>
<dbReference type="Proteomes" id="UP000184063">
    <property type="component" value="Unassembled WGS sequence"/>
</dbReference>
<dbReference type="AlphaFoldDB" id="A0A1M3TAU7"/>
<proteinExistence type="predicted"/>